<reference evidence="1 2" key="1">
    <citation type="submission" date="2015-04" db="EMBL/GenBank/DDBJ databases">
        <authorList>
            <person name="Syromyatnikov M.Y."/>
            <person name="Popov V.N."/>
        </authorList>
    </citation>
    <scope>NUCLEOTIDE SEQUENCE [LARGE SCALE GENOMIC DNA]</scope>
</reference>
<sequence>MKRNFPVGNHQQKISPLSRNREFSEESFIAVSTPIVFPYKALEAFLRSCLVDCEDEKRFVDNGEDFEARFIDKA</sequence>
<dbReference type="EMBL" id="CVRI01000072">
    <property type="protein sequence ID" value="CRL07594.1"/>
    <property type="molecule type" value="Genomic_DNA"/>
</dbReference>
<gene>
    <name evidence="1" type="ORF">CLUMA_CG020559</name>
</gene>
<accession>A0A1J1J6J8</accession>
<keyword evidence="2" id="KW-1185">Reference proteome</keyword>
<name>A0A1J1J6J8_9DIPT</name>
<organism evidence="1 2">
    <name type="scientific">Clunio marinus</name>
    <dbReference type="NCBI Taxonomy" id="568069"/>
    <lineage>
        <taxon>Eukaryota</taxon>
        <taxon>Metazoa</taxon>
        <taxon>Ecdysozoa</taxon>
        <taxon>Arthropoda</taxon>
        <taxon>Hexapoda</taxon>
        <taxon>Insecta</taxon>
        <taxon>Pterygota</taxon>
        <taxon>Neoptera</taxon>
        <taxon>Endopterygota</taxon>
        <taxon>Diptera</taxon>
        <taxon>Nematocera</taxon>
        <taxon>Chironomoidea</taxon>
        <taxon>Chironomidae</taxon>
        <taxon>Clunio</taxon>
    </lineage>
</organism>
<dbReference type="AlphaFoldDB" id="A0A1J1J6J8"/>
<evidence type="ECO:0000313" key="2">
    <source>
        <dbReference type="Proteomes" id="UP000183832"/>
    </source>
</evidence>
<evidence type="ECO:0000313" key="1">
    <source>
        <dbReference type="EMBL" id="CRL07594.1"/>
    </source>
</evidence>
<proteinExistence type="predicted"/>
<dbReference type="Proteomes" id="UP000183832">
    <property type="component" value="Unassembled WGS sequence"/>
</dbReference>
<protein>
    <submittedName>
        <fullName evidence="1">CLUMA_CG020559, isoform A</fullName>
    </submittedName>
</protein>